<evidence type="ECO:0000256" key="5">
    <source>
        <dbReference type="ARBA" id="ARBA00022989"/>
    </source>
</evidence>
<feature type="transmembrane region" description="Helical" evidence="8">
    <location>
        <begin position="6"/>
        <end position="27"/>
    </location>
</feature>
<feature type="transmembrane region" description="Helical" evidence="8">
    <location>
        <begin position="39"/>
        <end position="63"/>
    </location>
</feature>
<evidence type="ECO:0000256" key="3">
    <source>
        <dbReference type="ARBA" id="ARBA00022692"/>
    </source>
</evidence>
<evidence type="ECO:0000256" key="2">
    <source>
        <dbReference type="ARBA" id="ARBA00004829"/>
    </source>
</evidence>
<keyword evidence="7" id="KW-0413">Isomerase</keyword>
<evidence type="ECO:0000256" key="1">
    <source>
        <dbReference type="ARBA" id="ARBA00004141"/>
    </source>
</evidence>
<dbReference type="Proteomes" id="UP000642107">
    <property type="component" value="Unassembled WGS sequence"/>
</dbReference>
<evidence type="ECO:0000256" key="8">
    <source>
        <dbReference type="SAM" id="Phobius"/>
    </source>
</evidence>
<evidence type="ECO:0000256" key="4">
    <source>
        <dbReference type="ARBA" id="ARBA00022746"/>
    </source>
</evidence>
<comment type="caution">
    <text evidence="9">The sequence shown here is derived from an EMBL/GenBank/DDBJ whole genome shotgun (WGS) entry which is preliminary data.</text>
</comment>
<keyword evidence="3 8" id="KW-0812">Transmembrane</keyword>
<dbReference type="NCBIfam" id="TIGR03462">
    <property type="entry name" value="CarR_dom_SF"/>
    <property type="match status" value="1"/>
</dbReference>
<keyword evidence="6 8" id="KW-0472">Membrane</keyword>
<dbReference type="InterPro" id="IPR017825">
    <property type="entry name" value="Lycopene_cyclase_dom"/>
</dbReference>
<feature type="transmembrane region" description="Helical" evidence="8">
    <location>
        <begin position="86"/>
        <end position="108"/>
    </location>
</feature>
<organism evidence="9 10">
    <name type="scientific">Flavimobilis rhizosphaerae</name>
    <dbReference type="NCBI Taxonomy" id="2775421"/>
    <lineage>
        <taxon>Bacteria</taxon>
        <taxon>Bacillati</taxon>
        <taxon>Actinomycetota</taxon>
        <taxon>Actinomycetes</taxon>
        <taxon>Micrococcales</taxon>
        <taxon>Jonesiaceae</taxon>
        <taxon>Flavimobilis</taxon>
    </lineage>
</organism>
<comment type="subcellular location">
    <subcellularLocation>
        <location evidence="1">Membrane</location>
        <topology evidence="1">Multi-pass membrane protein</topology>
    </subcellularLocation>
</comment>
<gene>
    <name evidence="9" type="ORF">IGS67_01680</name>
</gene>
<dbReference type="EMBL" id="JACZDF010000001">
    <property type="protein sequence ID" value="MBD9698205.1"/>
    <property type="molecule type" value="Genomic_DNA"/>
</dbReference>
<evidence type="ECO:0000256" key="7">
    <source>
        <dbReference type="ARBA" id="ARBA00023235"/>
    </source>
</evidence>
<keyword evidence="4" id="KW-0125">Carotenoid biosynthesis</keyword>
<evidence type="ECO:0000313" key="10">
    <source>
        <dbReference type="Proteomes" id="UP000642107"/>
    </source>
</evidence>
<evidence type="ECO:0000256" key="6">
    <source>
        <dbReference type="ARBA" id="ARBA00023136"/>
    </source>
</evidence>
<name>A0ABR9DM46_9MICO</name>
<sequence>MTGAYLAALLVSAAGVLAIDLRWRLLLGARRSPFGTRPRVLGVVGAGAALLLVWDVVAIRAGFYGRGLGDALVGVEVAPHLPIEEIVFVVFLAYVTLVVAAGMLRWLGRRRDQWPDGRDAS</sequence>
<keyword evidence="5 8" id="KW-1133">Transmembrane helix</keyword>
<keyword evidence="10" id="KW-1185">Reference proteome</keyword>
<reference evidence="9 10" key="1">
    <citation type="submission" date="2020-09" db="EMBL/GenBank/DDBJ databases">
        <title>Flavimobilis rhizosphaerae sp. nov., isolated from rhizosphere soil of Spartina alterniflora.</title>
        <authorList>
            <person name="Hanqin C."/>
        </authorList>
    </citation>
    <scope>NUCLEOTIDE SEQUENCE [LARGE SCALE GENOMIC DNA]</scope>
    <source>
        <strain evidence="9 10">GY 10621</strain>
    </source>
</reference>
<comment type="pathway">
    <text evidence="2">Carotenoid biosynthesis.</text>
</comment>
<proteinExistence type="predicted"/>
<dbReference type="RefSeq" id="WP_192277204.1">
    <property type="nucleotide sequence ID" value="NZ_JACZDF010000001.1"/>
</dbReference>
<evidence type="ECO:0000313" key="9">
    <source>
        <dbReference type="EMBL" id="MBD9698205.1"/>
    </source>
</evidence>
<protein>
    <submittedName>
        <fullName evidence="9">Lycopene cyclase domain-containing protein</fullName>
    </submittedName>
</protein>
<accession>A0ABR9DM46</accession>